<dbReference type="GO" id="GO:0003993">
    <property type="term" value="F:acid phosphatase activity"/>
    <property type="evidence" value="ECO:0007669"/>
    <property type="project" value="InterPro"/>
</dbReference>
<reference evidence="4" key="1">
    <citation type="submission" date="2017-03" db="EMBL/GenBank/DDBJ databases">
        <authorList>
            <person name="Rodrigo-Torres L."/>
            <person name="Arahal R.D."/>
            <person name="Lucena T."/>
        </authorList>
    </citation>
    <scope>NUCLEOTIDE SEQUENCE [LARGE SCALE GENOMIC DNA]</scope>
    <source>
        <strain evidence="4">CECT 7751</strain>
    </source>
</reference>
<dbReference type="SUPFAM" id="SSF56300">
    <property type="entry name" value="Metallo-dependent phosphatases"/>
    <property type="match status" value="1"/>
</dbReference>
<dbReference type="InterPro" id="IPR039331">
    <property type="entry name" value="PAPs-like"/>
</dbReference>
<dbReference type="PANTHER" id="PTHR22953:SF153">
    <property type="entry name" value="PURPLE ACID PHOSPHATASE"/>
    <property type="match status" value="1"/>
</dbReference>
<evidence type="ECO:0000313" key="4">
    <source>
        <dbReference type="Proteomes" id="UP000193963"/>
    </source>
</evidence>
<dbReference type="EMBL" id="FWFN01000004">
    <property type="protein sequence ID" value="SLN47744.1"/>
    <property type="molecule type" value="Genomic_DNA"/>
</dbReference>
<proteinExistence type="predicted"/>
<dbReference type="GO" id="GO:0004035">
    <property type="term" value="F:alkaline phosphatase activity"/>
    <property type="evidence" value="ECO:0007669"/>
    <property type="project" value="UniProtKB-EC"/>
</dbReference>
<dbReference type="Proteomes" id="UP000193963">
    <property type="component" value="Unassembled WGS sequence"/>
</dbReference>
<dbReference type="InterPro" id="IPR004843">
    <property type="entry name" value="Calcineurin-like_PHP"/>
</dbReference>
<dbReference type="AlphaFoldDB" id="A0A1X6ZD41"/>
<protein>
    <submittedName>
        <fullName evidence="3">Alkaline phosphatase</fullName>
        <ecNumber evidence="3">3.1.3.1</ecNumber>
    </submittedName>
</protein>
<organism evidence="3 4">
    <name type="scientific">Pseudooceanicola marinus</name>
    <dbReference type="NCBI Taxonomy" id="396013"/>
    <lineage>
        <taxon>Bacteria</taxon>
        <taxon>Pseudomonadati</taxon>
        <taxon>Pseudomonadota</taxon>
        <taxon>Alphaproteobacteria</taxon>
        <taxon>Rhodobacterales</taxon>
        <taxon>Paracoccaceae</taxon>
        <taxon>Pseudooceanicola</taxon>
    </lineage>
</organism>
<keyword evidence="4" id="KW-1185">Reference proteome</keyword>
<dbReference type="OrthoDB" id="9809781at2"/>
<dbReference type="EC" id="3.1.3.1" evidence="3"/>
<evidence type="ECO:0000256" key="1">
    <source>
        <dbReference type="ARBA" id="ARBA00022729"/>
    </source>
</evidence>
<keyword evidence="1" id="KW-0732">Signal</keyword>
<name>A0A1X6ZD41_9RHOB</name>
<dbReference type="InterPro" id="IPR029052">
    <property type="entry name" value="Metallo-depent_PP-like"/>
</dbReference>
<dbReference type="Gene3D" id="3.60.21.10">
    <property type="match status" value="1"/>
</dbReference>
<accession>A0A1X6ZD41</accession>
<dbReference type="PANTHER" id="PTHR22953">
    <property type="entry name" value="ACID PHOSPHATASE RELATED"/>
    <property type="match status" value="1"/>
</dbReference>
<keyword evidence="3" id="KW-0378">Hydrolase</keyword>
<feature type="domain" description="Calcineurin-like phosphoesterase" evidence="2">
    <location>
        <begin position="114"/>
        <end position="267"/>
    </location>
</feature>
<dbReference type="Pfam" id="PF00149">
    <property type="entry name" value="Metallophos"/>
    <property type="match status" value="1"/>
</dbReference>
<sequence>MKRKILRTLGVAVALLLVLTAGEQQVFRFGADEAQAAILGDFPARDDRATPQQVLDQVAGQGDELTLLAAGDVAECGREDTLGQVWPALTYDLGLPVEVDRDGAGALQTAALADRYPDDLVLGLGDLAYHRGTRAEFDTCFDPLWGALVPRLLPTPGNHEYRVPGANGYYEYWGQQAGADRTGHYALSWRNWLLLSLNSEDDADEGSAQRAWLDAQLAAHPDACVLAYFHKPAWSLRDRSGSEAARALFARLEEAGATAVLNGHNHFYERTRPLDAVGQPAPEGLIGFTIGVGGETSHATPTKASTARAVFGETGLLRLTLGQDSLGWDFLSAGDGEDLDSGVIPCRARGQDA</sequence>
<evidence type="ECO:0000259" key="2">
    <source>
        <dbReference type="Pfam" id="PF00149"/>
    </source>
</evidence>
<gene>
    <name evidence="3" type="primary">phoA_2</name>
    <name evidence="3" type="ORF">PSM7751_02265</name>
</gene>
<evidence type="ECO:0000313" key="3">
    <source>
        <dbReference type="EMBL" id="SLN47744.1"/>
    </source>
</evidence>
<dbReference type="RefSeq" id="WP_085888316.1">
    <property type="nucleotide sequence ID" value="NZ_FWFN01000004.1"/>
</dbReference>